<dbReference type="InterPro" id="IPR008983">
    <property type="entry name" value="Tumour_necrosis_fac-like_dom"/>
</dbReference>
<dbReference type="RefSeq" id="WP_317120134.1">
    <property type="nucleotide sequence ID" value="NZ_JAWJBA010000001.1"/>
</dbReference>
<dbReference type="Gene3D" id="2.60.120.40">
    <property type="match status" value="1"/>
</dbReference>
<accession>A0ABU3X4H8</accession>
<sequence length="141" mass="14777">MLAFADFYALMPPDNSATVAPGTNVDFPQDGPISAGGLISRTGDDTFNLAEIGIYQVLFQVSVTEPGQLVLTLDGIEQPYTVVGRATGTSQIVGMALIETTTINTILTVRNPEDNATALTITPDAGGTEPVSAHLVITRLQ</sequence>
<comment type="caution">
    <text evidence="1">The sequence shown here is derived from an EMBL/GenBank/DDBJ whole genome shotgun (WGS) entry which is preliminary data.</text>
</comment>
<evidence type="ECO:0000313" key="2">
    <source>
        <dbReference type="Proteomes" id="UP001287282"/>
    </source>
</evidence>
<evidence type="ECO:0000313" key="1">
    <source>
        <dbReference type="EMBL" id="MDV2682795.1"/>
    </source>
</evidence>
<organism evidence="1 2">
    <name type="scientific">Alkalihalophilus lindianensis</name>
    <dbReference type="NCBI Taxonomy" id="1630542"/>
    <lineage>
        <taxon>Bacteria</taxon>
        <taxon>Bacillati</taxon>
        <taxon>Bacillota</taxon>
        <taxon>Bacilli</taxon>
        <taxon>Bacillales</taxon>
        <taxon>Bacillaceae</taxon>
        <taxon>Alkalihalophilus</taxon>
    </lineage>
</organism>
<gene>
    <name evidence="1" type="ORF">RYX56_00250</name>
</gene>
<reference evidence="1 2" key="1">
    <citation type="submission" date="2023-10" db="EMBL/GenBank/DDBJ databases">
        <title>Screening of Alkalihalobacillus lindianensis BZ-TG-R113 and Its Alleviation of Salt Stress on Rapeseed Growth.</title>
        <authorList>
            <person name="Zhao B."/>
            <person name="Guo T."/>
        </authorList>
    </citation>
    <scope>NUCLEOTIDE SEQUENCE [LARGE SCALE GENOMIC DNA]</scope>
    <source>
        <strain evidence="1 2">BZ-TG-R113</strain>
    </source>
</reference>
<evidence type="ECO:0008006" key="3">
    <source>
        <dbReference type="Google" id="ProtNLM"/>
    </source>
</evidence>
<dbReference type="EMBL" id="JAWJBA010000001">
    <property type="protein sequence ID" value="MDV2682795.1"/>
    <property type="molecule type" value="Genomic_DNA"/>
</dbReference>
<keyword evidence="2" id="KW-1185">Reference proteome</keyword>
<name>A0ABU3X4H8_9BACI</name>
<dbReference type="Proteomes" id="UP001287282">
    <property type="component" value="Unassembled WGS sequence"/>
</dbReference>
<proteinExistence type="predicted"/>
<protein>
    <recommendedName>
        <fullName evidence="3">BclA C-terminal domain-containing protein</fullName>
    </recommendedName>
</protein>